<dbReference type="OrthoDB" id="2400555at2759"/>
<reference evidence="3 4" key="1">
    <citation type="submission" date="2015-10" db="EMBL/GenBank/DDBJ databases">
        <title>Genome analyses suggest a sexual origin of heterokaryosis in a supposedly ancient asexual fungus.</title>
        <authorList>
            <person name="Ropars J."/>
            <person name="Sedzielewska K."/>
            <person name="Noel J."/>
            <person name="Charron P."/>
            <person name="Farinelli L."/>
            <person name="Marton T."/>
            <person name="Kruger M."/>
            <person name="Pelin A."/>
            <person name="Brachmann A."/>
            <person name="Corradi N."/>
        </authorList>
    </citation>
    <scope>NUCLEOTIDE SEQUENCE [LARGE SCALE GENOMIC DNA]</scope>
    <source>
        <strain evidence="3 4">A4</strain>
    </source>
</reference>
<protein>
    <submittedName>
        <fullName evidence="3">Uncharacterized protein</fullName>
    </submittedName>
</protein>
<name>A0A2I1H880_9GLOM</name>
<sequence>MRKHNLIVLIAIVIILCLTTLSNGAVIKSNLVKRKQDTPYSTGGGLYDYKNKKHKKKKHKNKNYSRHFINKRDENKEDKDPDLGEVSVRQEEKAHLQKRQTPPVSTGHVDAGKTTPGKSGNP</sequence>
<dbReference type="VEuPathDB" id="FungiDB:RhiirA1_417215"/>
<gene>
    <name evidence="3" type="ORF">RhiirA4_410284</name>
</gene>
<evidence type="ECO:0000313" key="3">
    <source>
        <dbReference type="EMBL" id="PKY55078.1"/>
    </source>
</evidence>
<dbReference type="VEuPathDB" id="FungiDB:FUN_002879"/>
<evidence type="ECO:0000313" key="4">
    <source>
        <dbReference type="Proteomes" id="UP000234323"/>
    </source>
</evidence>
<feature type="compositionally biased region" description="Basic residues" evidence="1">
    <location>
        <begin position="51"/>
        <end position="69"/>
    </location>
</feature>
<organism evidence="3 4">
    <name type="scientific">Rhizophagus irregularis</name>
    <dbReference type="NCBI Taxonomy" id="588596"/>
    <lineage>
        <taxon>Eukaryota</taxon>
        <taxon>Fungi</taxon>
        <taxon>Fungi incertae sedis</taxon>
        <taxon>Mucoromycota</taxon>
        <taxon>Glomeromycotina</taxon>
        <taxon>Glomeromycetes</taxon>
        <taxon>Glomerales</taxon>
        <taxon>Glomeraceae</taxon>
        <taxon>Rhizophagus</taxon>
    </lineage>
</organism>
<proteinExistence type="predicted"/>
<dbReference type="Proteomes" id="UP000234323">
    <property type="component" value="Unassembled WGS sequence"/>
</dbReference>
<keyword evidence="2" id="KW-0732">Signal</keyword>
<dbReference type="EMBL" id="LLXI01001767">
    <property type="protein sequence ID" value="PKY55078.1"/>
    <property type="molecule type" value="Genomic_DNA"/>
</dbReference>
<dbReference type="AlphaFoldDB" id="A0A2I1H880"/>
<evidence type="ECO:0000256" key="2">
    <source>
        <dbReference type="SAM" id="SignalP"/>
    </source>
</evidence>
<evidence type="ECO:0000256" key="1">
    <source>
        <dbReference type="SAM" id="MobiDB-lite"/>
    </source>
</evidence>
<keyword evidence="4" id="KW-1185">Reference proteome</keyword>
<feature type="chain" id="PRO_5016376488" evidence="2">
    <location>
        <begin position="25"/>
        <end position="122"/>
    </location>
</feature>
<dbReference type="VEuPathDB" id="FungiDB:RhiirFUN_024053"/>
<comment type="caution">
    <text evidence="3">The sequence shown here is derived from an EMBL/GenBank/DDBJ whole genome shotgun (WGS) entry which is preliminary data.</text>
</comment>
<accession>A0A2I1H880</accession>
<feature type="compositionally biased region" description="Basic and acidic residues" evidence="1">
    <location>
        <begin position="70"/>
        <end position="95"/>
    </location>
</feature>
<feature type="signal peptide" evidence="2">
    <location>
        <begin position="1"/>
        <end position="24"/>
    </location>
</feature>
<feature type="region of interest" description="Disordered" evidence="1">
    <location>
        <begin position="30"/>
        <end position="122"/>
    </location>
</feature>